<sequence>MTSTVTRPGGTRPRAAIAARTLRTDRWWFFPLSIAAILGFFIVYSTIRIFMNKYYWVDDFGYLTPLYSPCLSESCVPGSAHFGTPFGEFPRWLPLGLAAFPIVAGFRVTCYYYRKAGYRSLWLSPQACGVAEPHKKYTGERGFPLIGMNSHRYFFYLAAVVLLINFYDATKAFHGADGGFGVGLGTLIIWVNVAMLTGYTLSCHACRHVVGGRLKHFSKHPVRYRFWTLVSKLNARHGTFAMSSLVTVILVDAYIMSVSAGWITDFRFYN</sequence>
<feature type="transmembrane region" description="Helical" evidence="1">
    <location>
        <begin position="240"/>
        <end position="263"/>
    </location>
</feature>
<comment type="caution">
    <text evidence="2">The sequence shown here is derived from an EMBL/GenBank/DDBJ whole genome shotgun (WGS) entry which is preliminary data.</text>
</comment>
<reference evidence="2" key="1">
    <citation type="submission" date="2021-01" db="EMBL/GenBank/DDBJ databases">
        <title>Whole genome shotgun sequence of Virgisporangium aliadipatigenens NBRC 105644.</title>
        <authorList>
            <person name="Komaki H."/>
            <person name="Tamura T."/>
        </authorList>
    </citation>
    <scope>NUCLEOTIDE SEQUENCE</scope>
    <source>
        <strain evidence="2">NBRC 105644</strain>
    </source>
</reference>
<evidence type="ECO:0000313" key="3">
    <source>
        <dbReference type="Proteomes" id="UP000619260"/>
    </source>
</evidence>
<feature type="transmembrane region" description="Helical" evidence="1">
    <location>
        <begin position="153"/>
        <end position="170"/>
    </location>
</feature>
<keyword evidence="1" id="KW-0812">Transmembrane</keyword>
<keyword evidence="1" id="KW-1133">Transmembrane helix</keyword>
<protein>
    <recommendedName>
        <fullName evidence="4">Succinate dehydrogenase</fullName>
    </recommendedName>
</protein>
<evidence type="ECO:0000313" key="2">
    <source>
        <dbReference type="EMBL" id="GIJ50097.1"/>
    </source>
</evidence>
<feature type="transmembrane region" description="Helical" evidence="1">
    <location>
        <begin position="182"/>
        <end position="201"/>
    </location>
</feature>
<dbReference type="RefSeq" id="WP_203903545.1">
    <property type="nucleotide sequence ID" value="NZ_BOPF01000033.1"/>
</dbReference>
<feature type="transmembrane region" description="Helical" evidence="1">
    <location>
        <begin position="92"/>
        <end position="113"/>
    </location>
</feature>
<proteinExistence type="predicted"/>
<accession>A0A8J4DVG4</accession>
<evidence type="ECO:0008006" key="4">
    <source>
        <dbReference type="Google" id="ProtNLM"/>
    </source>
</evidence>
<evidence type="ECO:0000256" key="1">
    <source>
        <dbReference type="SAM" id="Phobius"/>
    </source>
</evidence>
<name>A0A8J4DVG4_9ACTN</name>
<dbReference type="Proteomes" id="UP000619260">
    <property type="component" value="Unassembled WGS sequence"/>
</dbReference>
<gene>
    <name evidence="2" type="ORF">Val02_69830</name>
</gene>
<keyword evidence="3" id="KW-1185">Reference proteome</keyword>
<organism evidence="2 3">
    <name type="scientific">Virgisporangium aliadipatigenens</name>
    <dbReference type="NCBI Taxonomy" id="741659"/>
    <lineage>
        <taxon>Bacteria</taxon>
        <taxon>Bacillati</taxon>
        <taxon>Actinomycetota</taxon>
        <taxon>Actinomycetes</taxon>
        <taxon>Micromonosporales</taxon>
        <taxon>Micromonosporaceae</taxon>
        <taxon>Virgisporangium</taxon>
    </lineage>
</organism>
<feature type="transmembrane region" description="Helical" evidence="1">
    <location>
        <begin position="27"/>
        <end position="47"/>
    </location>
</feature>
<dbReference type="AlphaFoldDB" id="A0A8J4DVG4"/>
<keyword evidence="1" id="KW-0472">Membrane</keyword>
<dbReference type="EMBL" id="BOPF01000033">
    <property type="protein sequence ID" value="GIJ50097.1"/>
    <property type="molecule type" value="Genomic_DNA"/>
</dbReference>